<organism evidence="1 2">
    <name type="scientific">Schistosoma mekongi</name>
    <name type="common">Parasitic worm</name>
    <dbReference type="NCBI Taxonomy" id="38744"/>
    <lineage>
        <taxon>Eukaryota</taxon>
        <taxon>Metazoa</taxon>
        <taxon>Spiralia</taxon>
        <taxon>Lophotrochozoa</taxon>
        <taxon>Platyhelminthes</taxon>
        <taxon>Trematoda</taxon>
        <taxon>Digenea</taxon>
        <taxon>Strigeidida</taxon>
        <taxon>Schistosomatoidea</taxon>
        <taxon>Schistosomatidae</taxon>
        <taxon>Schistosoma</taxon>
    </lineage>
</organism>
<dbReference type="EMBL" id="JALJAT010000005">
    <property type="protein sequence ID" value="KAK4469948.1"/>
    <property type="molecule type" value="Genomic_DNA"/>
</dbReference>
<reference evidence="1" key="1">
    <citation type="submission" date="2022-04" db="EMBL/GenBank/DDBJ databases">
        <authorList>
            <person name="Xu L."/>
            <person name="Lv Z."/>
        </authorList>
    </citation>
    <scope>NUCLEOTIDE SEQUENCE</scope>
    <source>
        <strain evidence="1">LV_2022a</strain>
    </source>
</reference>
<comment type="caution">
    <text evidence="1">The sequence shown here is derived from an EMBL/GenBank/DDBJ whole genome shotgun (WGS) entry which is preliminary data.</text>
</comment>
<sequence>MPSGLYLRARALRMECELIENCQHDMTLPNPSERQHYGLHLPSSTQSLDLTLVKVSMTGGLSSKVDDYQQEAQQTTYNRRETPEGFTVAYNPENSSNQLDFISESETSFLSPIPNEHFKLRTLTLSQCEPIVENNVRNAKSSIDFLTDINNENLMIKQSKCYTPNVCITQNLSSSSLKKKAYSASQTLPYFDEKQQTYTYTELDVIPDNHDVLKWDYAGDIASNHLNISRIISHSNLSSYPVNCNDCGKCNVSMTLTWHSSDPYLSPSSRNGYTIRRKYDITRINSDKNWSESPKKNGFPELSSTVVNHGSFISSPDPEDEEHTLPNLHLLDNHFLRCQSSLNCLDVDILEDLENDEDLVKCNVSTNSSKSSLNDVNVCENTERFNLKTTNVNLGQSMTKIQNHADNVLKATKASVKRLRQHLDTVGEGVNVSETMNSNSDKYLRSKAPEPYCRTKQTFKSNDIDYQTTLNDVSNEANIPANNNDEQKALENNSMINDLKLPKEFNEEYNDDDSQLSLHHKHDLFSPQTTSVSDDVDSDTFQCIQDNITKKELSIIQQPANPNSQRYTYLNYQCHLYYQSYYIIILCLLITIDSNNYSAITTVTPLNENINNEDGFNGESESFRSSVVIDENYEKEMLTYHNVNQLDDALETNKVSVSVSKSVSNVNDYKISVTNEESISNNSLLTAEHKLLSNDMDGQLSNNYPSTLTSGICITTHLPDHKHYPTSKIESNKLPEYIPSVYSNLSKTVSLPKCYTVFSHMNTSSTKQDLVNQTNTDKTKNKNLQRTSHMLKASTTKTIDSSCYNLHQKKNRLPLISHHCHVQSTVIPVCNAEISFNELSPQNIRSQVNENTRINKHLTCCKPYLTGSVMICSKCIEQSSPVNHQMFNNAKKINKLESSPVYMHDDFRNSTKRLNNKLALTTDLCNQNDSSSLKTYRIQPSKSECLRTETSSLCYGLVRKLHGSNTEHTSNAQYPLRNNKPEIVQSVDTSPRSTLVTQLRYILLKQKLKLLRTRDAYYLRRRIVKHLEKFLEQIMSSDTLPLTNSIPDDWDTDTVSLLSTDLLDKDIISNNHHMHKSIVVSNNVKCEDSQQMKLLTDGFIEKAKINKEMLTERSSSFDRAHFEVSEMDVHRFDNPDCMQNGLTVDKIECLDDNEQLRKIRNHEQDQSCEGVMHFEVSQPSIHPSSTCTDLNKSLSTFLHPDCHDNHKEHCEQHVYPSSKNMMGVACAALGGISWFQPLHGCYVNGKIKKYSKNKTSKLNDNLKNIFNTLNNTDLHNISHITNDPIKSTCEVLHHAPTNNHLVSYDDIHAFNSIHYFNSHPFHNEVNDIYSNDSTIKESHEMTVDKNQGN</sequence>
<dbReference type="Proteomes" id="UP001292079">
    <property type="component" value="Unassembled WGS sequence"/>
</dbReference>
<gene>
    <name evidence="1" type="ORF">MN116_007448</name>
</gene>
<feature type="non-terminal residue" evidence="1">
    <location>
        <position position="1349"/>
    </location>
</feature>
<name>A0AAE1ZA10_SCHME</name>
<evidence type="ECO:0000313" key="2">
    <source>
        <dbReference type="Proteomes" id="UP001292079"/>
    </source>
</evidence>
<reference evidence="1" key="2">
    <citation type="journal article" date="2023" name="Infect Dis Poverty">
        <title>Chromosome-scale genome of the human blood fluke Schistosoma mekongi and its implications for public health.</title>
        <authorList>
            <person name="Zhou M."/>
            <person name="Xu L."/>
            <person name="Xu D."/>
            <person name="Chen W."/>
            <person name="Khan J."/>
            <person name="Hu Y."/>
            <person name="Huang H."/>
            <person name="Wei H."/>
            <person name="Zhang Y."/>
            <person name="Chusongsang P."/>
            <person name="Tanasarnprasert K."/>
            <person name="Hu X."/>
            <person name="Limpanont Y."/>
            <person name="Lv Z."/>
        </authorList>
    </citation>
    <scope>NUCLEOTIDE SEQUENCE</scope>
    <source>
        <strain evidence="1">LV_2022a</strain>
    </source>
</reference>
<proteinExistence type="predicted"/>
<protein>
    <submittedName>
        <fullName evidence="1">Uncharacterized protein</fullName>
    </submittedName>
</protein>
<accession>A0AAE1ZA10</accession>
<evidence type="ECO:0000313" key="1">
    <source>
        <dbReference type="EMBL" id="KAK4469948.1"/>
    </source>
</evidence>
<keyword evidence="2" id="KW-1185">Reference proteome</keyword>